<dbReference type="AlphaFoldDB" id="A0A396JJJ0"/>
<dbReference type="EMBL" id="PSQE01000002">
    <property type="protein sequence ID" value="RHN75237.1"/>
    <property type="molecule type" value="Genomic_DNA"/>
</dbReference>
<evidence type="ECO:0000256" key="1">
    <source>
        <dbReference type="SAM" id="MobiDB-lite"/>
    </source>
</evidence>
<dbReference type="Proteomes" id="UP000265566">
    <property type="component" value="Chromosome 2"/>
</dbReference>
<name>A0A396JJJ0_MEDTR</name>
<accession>A0A396JJJ0</accession>
<dbReference type="Gramene" id="rna11410">
    <property type="protein sequence ID" value="RHN75237.1"/>
    <property type="gene ID" value="gene11410"/>
</dbReference>
<gene>
    <name evidence="2" type="ORF">MtrunA17_Chr2g0318981</name>
</gene>
<reference evidence="3" key="1">
    <citation type="journal article" date="2018" name="Nat. Plants">
        <title>Whole-genome landscape of Medicago truncatula symbiotic genes.</title>
        <authorList>
            <person name="Pecrix Y."/>
            <person name="Staton S.E."/>
            <person name="Sallet E."/>
            <person name="Lelandais-Briere C."/>
            <person name="Moreau S."/>
            <person name="Carrere S."/>
            <person name="Blein T."/>
            <person name="Jardinaud M.F."/>
            <person name="Latrasse D."/>
            <person name="Zouine M."/>
            <person name="Zahm M."/>
            <person name="Kreplak J."/>
            <person name="Mayjonade B."/>
            <person name="Satge C."/>
            <person name="Perez M."/>
            <person name="Cauet S."/>
            <person name="Marande W."/>
            <person name="Chantry-Darmon C."/>
            <person name="Lopez-Roques C."/>
            <person name="Bouchez O."/>
            <person name="Berard A."/>
            <person name="Debelle F."/>
            <person name="Munos S."/>
            <person name="Bendahmane A."/>
            <person name="Berges H."/>
            <person name="Niebel A."/>
            <person name="Buitink J."/>
            <person name="Frugier F."/>
            <person name="Benhamed M."/>
            <person name="Crespi M."/>
            <person name="Gouzy J."/>
            <person name="Gamas P."/>
        </authorList>
    </citation>
    <scope>NUCLEOTIDE SEQUENCE [LARGE SCALE GENOMIC DNA]</scope>
    <source>
        <strain evidence="3">cv. Jemalong A17</strain>
    </source>
</reference>
<evidence type="ECO:0000313" key="3">
    <source>
        <dbReference type="Proteomes" id="UP000265566"/>
    </source>
</evidence>
<protein>
    <submittedName>
        <fullName evidence="2">Uncharacterized protein</fullName>
    </submittedName>
</protein>
<evidence type="ECO:0000313" key="2">
    <source>
        <dbReference type="EMBL" id="RHN75237.1"/>
    </source>
</evidence>
<proteinExistence type="predicted"/>
<sequence>MNEFFFIFCCVDMFENPHRCRLGKETMTSRARRERVDVNPITKSGHDRRSFMEGTSQKDAPQIVEPPQDEYYVTIEQYFNATKEHCSYKEVEHPEKHGLLVAPQHLVLFS</sequence>
<organism evidence="2 3">
    <name type="scientific">Medicago truncatula</name>
    <name type="common">Barrel medic</name>
    <name type="synonym">Medicago tribuloides</name>
    <dbReference type="NCBI Taxonomy" id="3880"/>
    <lineage>
        <taxon>Eukaryota</taxon>
        <taxon>Viridiplantae</taxon>
        <taxon>Streptophyta</taxon>
        <taxon>Embryophyta</taxon>
        <taxon>Tracheophyta</taxon>
        <taxon>Spermatophyta</taxon>
        <taxon>Magnoliopsida</taxon>
        <taxon>eudicotyledons</taxon>
        <taxon>Gunneridae</taxon>
        <taxon>Pentapetalae</taxon>
        <taxon>rosids</taxon>
        <taxon>fabids</taxon>
        <taxon>Fabales</taxon>
        <taxon>Fabaceae</taxon>
        <taxon>Papilionoideae</taxon>
        <taxon>50 kb inversion clade</taxon>
        <taxon>NPAAA clade</taxon>
        <taxon>Hologalegina</taxon>
        <taxon>IRL clade</taxon>
        <taxon>Trifolieae</taxon>
        <taxon>Medicago</taxon>
    </lineage>
</organism>
<feature type="region of interest" description="Disordered" evidence="1">
    <location>
        <begin position="37"/>
        <end position="63"/>
    </location>
</feature>
<comment type="caution">
    <text evidence="2">The sequence shown here is derived from an EMBL/GenBank/DDBJ whole genome shotgun (WGS) entry which is preliminary data.</text>
</comment>